<dbReference type="PANTHER" id="PTHR21725">
    <property type="entry name" value="E3 UBIQUITIN-PROTEIN LIGASE UBR4"/>
    <property type="match status" value="1"/>
</dbReference>
<protein>
    <submittedName>
        <fullName evidence="2">E3 ubiquitin-protein ligase UBR4-like</fullName>
    </submittedName>
</protein>
<dbReference type="GO" id="GO:0004842">
    <property type="term" value="F:ubiquitin-protein transferase activity"/>
    <property type="evidence" value="ECO:0007669"/>
    <property type="project" value="TreeGrafter"/>
</dbReference>
<dbReference type="GO" id="GO:0005813">
    <property type="term" value="C:centrosome"/>
    <property type="evidence" value="ECO:0007669"/>
    <property type="project" value="TreeGrafter"/>
</dbReference>
<dbReference type="RefSeq" id="XP_026550506.1">
    <property type="nucleotide sequence ID" value="XM_026694721.1"/>
</dbReference>
<name>A0A6J1W596_9SAUR</name>
<dbReference type="GO" id="GO:0006511">
    <property type="term" value="P:ubiquitin-dependent protein catabolic process"/>
    <property type="evidence" value="ECO:0007669"/>
    <property type="project" value="TreeGrafter"/>
</dbReference>
<dbReference type="PANTHER" id="PTHR21725:SF1">
    <property type="entry name" value="E3 UBIQUITIN-PROTEIN LIGASE UBR4"/>
    <property type="match status" value="1"/>
</dbReference>
<sequence>EIARLLALEEATLSTDLQQGYALKSITGLLSSFVEVESIKRHFKSRLVGTVLNGYLCLRKLVVQRTKLIDETQDMLLEMLEDMTTGRRRGWGRATIGLVQPTPPLLGSAREGRRNRSLPKEQCSLYLR</sequence>
<gene>
    <name evidence="2" type="primary">LOC113432614</name>
</gene>
<dbReference type="InterPro" id="IPR045189">
    <property type="entry name" value="UBR4-like"/>
</dbReference>
<dbReference type="AlphaFoldDB" id="A0A6J1W596"/>
<evidence type="ECO:0000313" key="1">
    <source>
        <dbReference type="Proteomes" id="UP000504612"/>
    </source>
</evidence>
<dbReference type="GO" id="GO:0016020">
    <property type="term" value="C:membrane"/>
    <property type="evidence" value="ECO:0007669"/>
    <property type="project" value="TreeGrafter"/>
</dbReference>
<accession>A0A6J1W596</accession>
<dbReference type="KEGG" id="nss:113432614"/>
<feature type="non-terminal residue" evidence="2">
    <location>
        <position position="1"/>
    </location>
</feature>
<dbReference type="Proteomes" id="UP000504612">
    <property type="component" value="Unplaced"/>
</dbReference>
<evidence type="ECO:0000313" key="2">
    <source>
        <dbReference type="RefSeq" id="XP_026550506.1"/>
    </source>
</evidence>
<dbReference type="GO" id="GO:0005654">
    <property type="term" value="C:nucleoplasm"/>
    <property type="evidence" value="ECO:0007669"/>
    <property type="project" value="TreeGrafter"/>
</dbReference>
<proteinExistence type="predicted"/>
<organism evidence="1 2">
    <name type="scientific">Notechis scutatus</name>
    <name type="common">mainland tiger snake</name>
    <dbReference type="NCBI Taxonomy" id="8663"/>
    <lineage>
        <taxon>Eukaryota</taxon>
        <taxon>Metazoa</taxon>
        <taxon>Chordata</taxon>
        <taxon>Craniata</taxon>
        <taxon>Vertebrata</taxon>
        <taxon>Euteleostomi</taxon>
        <taxon>Lepidosauria</taxon>
        <taxon>Squamata</taxon>
        <taxon>Bifurcata</taxon>
        <taxon>Unidentata</taxon>
        <taxon>Episquamata</taxon>
        <taxon>Toxicofera</taxon>
        <taxon>Serpentes</taxon>
        <taxon>Colubroidea</taxon>
        <taxon>Elapidae</taxon>
        <taxon>Hydrophiinae</taxon>
        <taxon>Notechis</taxon>
    </lineage>
</organism>
<dbReference type="GO" id="GO:0005829">
    <property type="term" value="C:cytosol"/>
    <property type="evidence" value="ECO:0007669"/>
    <property type="project" value="TreeGrafter"/>
</dbReference>
<reference evidence="2" key="1">
    <citation type="submission" date="2025-08" db="UniProtKB">
        <authorList>
            <consortium name="RefSeq"/>
        </authorList>
    </citation>
    <scope>IDENTIFICATION</scope>
</reference>
<keyword evidence="1" id="KW-1185">Reference proteome</keyword>
<dbReference type="GeneID" id="113432614"/>